<organism evidence="2 3">
    <name type="scientific">Neisseria animaloris</name>
    <dbReference type="NCBI Taxonomy" id="326522"/>
    <lineage>
        <taxon>Bacteria</taxon>
        <taxon>Pseudomonadati</taxon>
        <taxon>Pseudomonadota</taxon>
        <taxon>Betaproteobacteria</taxon>
        <taxon>Neisseriales</taxon>
        <taxon>Neisseriaceae</taxon>
        <taxon>Neisseria</taxon>
    </lineage>
</organism>
<feature type="chain" id="PRO_5019207570" description="Lipoprotein" evidence="1">
    <location>
        <begin position="23"/>
        <end position="217"/>
    </location>
</feature>
<sequence length="217" mass="24286">MNKLTLTAAALLLAACSKGNNADKTTFEKTINRYASGNSVCLPIALSVQNHNGINIISTDTVLGEPVIKIVEKNLDGKNVNEQAIKQMQILDSEGLYKKGESETLNMLGSKNNIKIRVYTLTEKGQARTRLTPQGPRFCLGKQTVKKINWFTEPAPYNGVIMTKVSYEARFEPERWAEKLLKESGKDWAHAKQDVHQTATLVKTNDGWRDIRELKQP</sequence>
<accession>A0A448UAM0</accession>
<evidence type="ECO:0000313" key="3">
    <source>
        <dbReference type="Proteomes" id="UP000268229"/>
    </source>
</evidence>
<dbReference type="AlphaFoldDB" id="A0A448UAM0"/>
<dbReference type="PROSITE" id="PS51257">
    <property type="entry name" value="PROKAR_LIPOPROTEIN"/>
    <property type="match status" value="1"/>
</dbReference>
<dbReference type="EMBL" id="LR134516">
    <property type="protein sequence ID" value="VEJ20955.1"/>
    <property type="molecule type" value="Genomic_DNA"/>
</dbReference>
<evidence type="ECO:0000313" key="2">
    <source>
        <dbReference type="EMBL" id="VEJ20955.1"/>
    </source>
</evidence>
<name>A0A448UAM0_9NEIS</name>
<keyword evidence="1" id="KW-0732">Signal</keyword>
<dbReference type="RefSeq" id="WP_126304252.1">
    <property type="nucleotide sequence ID" value="NZ_LR134516.1"/>
</dbReference>
<dbReference type="OrthoDB" id="8601913at2"/>
<evidence type="ECO:0000256" key="1">
    <source>
        <dbReference type="SAM" id="SignalP"/>
    </source>
</evidence>
<feature type="signal peptide" evidence="1">
    <location>
        <begin position="1"/>
        <end position="22"/>
    </location>
</feature>
<protein>
    <recommendedName>
        <fullName evidence="4">Lipoprotein</fullName>
    </recommendedName>
</protein>
<evidence type="ECO:0008006" key="4">
    <source>
        <dbReference type="Google" id="ProtNLM"/>
    </source>
</evidence>
<keyword evidence="3" id="KW-1185">Reference proteome</keyword>
<proteinExistence type="predicted"/>
<reference evidence="2 3" key="1">
    <citation type="submission" date="2018-12" db="EMBL/GenBank/DDBJ databases">
        <authorList>
            <consortium name="Pathogen Informatics"/>
        </authorList>
    </citation>
    <scope>NUCLEOTIDE SEQUENCE [LARGE SCALE GENOMIC DNA]</scope>
    <source>
        <strain evidence="2 3">NCTC12227</strain>
    </source>
</reference>
<dbReference type="Proteomes" id="UP000268229">
    <property type="component" value="Chromosome"/>
</dbReference>
<dbReference type="KEGG" id="nani:NCTC12227_00677"/>
<gene>
    <name evidence="2" type="ORF">NCTC12227_00677</name>
</gene>